<proteinExistence type="predicted"/>
<dbReference type="HOGENOM" id="CLU_874409_0_0_1"/>
<gene>
    <name evidence="2" type="ORF">CC1G_15185</name>
</gene>
<keyword evidence="3" id="KW-1185">Reference proteome</keyword>
<feature type="compositionally biased region" description="Polar residues" evidence="1">
    <location>
        <begin position="96"/>
        <end position="106"/>
    </location>
</feature>
<reference evidence="2 3" key="1">
    <citation type="journal article" date="2010" name="Proc. Natl. Acad. Sci. U.S.A.">
        <title>Insights into evolution of multicellular fungi from the assembled chromosomes of the mushroom Coprinopsis cinerea (Coprinus cinereus).</title>
        <authorList>
            <person name="Stajich J.E."/>
            <person name="Wilke S.K."/>
            <person name="Ahren D."/>
            <person name="Au C.H."/>
            <person name="Birren B.W."/>
            <person name="Borodovsky M."/>
            <person name="Burns C."/>
            <person name="Canback B."/>
            <person name="Casselton L.A."/>
            <person name="Cheng C.K."/>
            <person name="Deng J."/>
            <person name="Dietrich F.S."/>
            <person name="Fargo D.C."/>
            <person name="Farman M.L."/>
            <person name="Gathman A.C."/>
            <person name="Goldberg J."/>
            <person name="Guigo R."/>
            <person name="Hoegger P.J."/>
            <person name="Hooker J.B."/>
            <person name="Huggins A."/>
            <person name="James T.Y."/>
            <person name="Kamada T."/>
            <person name="Kilaru S."/>
            <person name="Kodira C."/>
            <person name="Kues U."/>
            <person name="Kupfer D."/>
            <person name="Kwan H.S."/>
            <person name="Lomsadze A."/>
            <person name="Li W."/>
            <person name="Lilly W.W."/>
            <person name="Ma L.J."/>
            <person name="Mackey A.J."/>
            <person name="Manning G."/>
            <person name="Martin F."/>
            <person name="Muraguchi H."/>
            <person name="Natvig D.O."/>
            <person name="Palmerini H."/>
            <person name="Ramesh M.A."/>
            <person name="Rehmeyer C.J."/>
            <person name="Roe B.A."/>
            <person name="Shenoy N."/>
            <person name="Stanke M."/>
            <person name="Ter-Hovhannisyan V."/>
            <person name="Tunlid A."/>
            <person name="Velagapudi R."/>
            <person name="Vision T.J."/>
            <person name="Zeng Q."/>
            <person name="Zolan M.E."/>
            <person name="Pukkila P.J."/>
        </authorList>
    </citation>
    <scope>NUCLEOTIDE SEQUENCE [LARGE SCALE GENOMIC DNA]</scope>
    <source>
        <strain evidence="3">Okayama-7 / 130 / ATCC MYA-4618 / FGSC 9003</strain>
    </source>
</reference>
<feature type="region of interest" description="Disordered" evidence="1">
    <location>
        <begin position="1"/>
        <end position="169"/>
    </location>
</feature>
<sequence>MKAYMSQPMLARQLLDDNEQERRRQGRHPRQSGDSGESSSSSASPIDDREPSDEFPLPRSSMDPNEPPHDHRRRSRTLSLQSLYRKEASRKESATDAPQNASTGNGRTDKPSADTDPRAQVDRLPPTPPPKSPSLFKRKRSGTNPQQAVPTDSSVPVTASSSQSSTNSGFKSLTKVLVRRASRSRIKTLRPEGESDVPPVPPIPTPFLGGLAFGFHDVDGIVDDHRQTRGCAEPHGRRPYPGCLDFRAERAISITRRRAFGIYIHTFIYNNIYIHIYTYGIYTGFDICTQTQDQGIGCIARIIFGVVVQNCSIYSVVR</sequence>
<dbReference type="KEGG" id="cci:CC1G_15185"/>
<feature type="compositionally biased region" description="Basic and acidic residues" evidence="1">
    <location>
        <begin position="107"/>
        <end position="121"/>
    </location>
</feature>
<dbReference type="Proteomes" id="UP000001861">
    <property type="component" value="Unassembled WGS sequence"/>
</dbReference>
<dbReference type="RefSeq" id="XP_002910548.1">
    <property type="nucleotide sequence ID" value="XM_002910502.1"/>
</dbReference>
<evidence type="ECO:0000313" key="2">
    <source>
        <dbReference type="EMBL" id="EFI27054.1"/>
    </source>
</evidence>
<evidence type="ECO:0000256" key="1">
    <source>
        <dbReference type="SAM" id="MobiDB-lite"/>
    </source>
</evidence>
<dbReference type="GeneID" id="9380053"/>
<evidence type="ECO:0000313" key="3">
    <source>
        <dbReference type="Proteomes" id="UP000001861"/>
    </source>
</evidence>
<feature type="compositionally biased region" description="Low complexity" evidence="1">
    <location>
        <begin position="32"/>
        <end position="44"/>
    </location>
</feature>
<dbReference type="AlphaFoldDB" id="D6RPN4"/>
<dbReference type="EMBL" id="AACS02000009">
    <property type="protein sequence ID" value="EFI27054.1"/>
    <property type="molecule type" value="Genomic_DNA"/>
</dbReference>
<accession>D6RPN4</accession>
<organism evidence="2 3">
    <name type="scientific">Coprinopsis cinerea (strain Okayama-7 / 130 / ATCC MYA-4618 / FGSC 9003)</name>
    <name type="common">Inky cap fungus</name>
    <name type="synonym">Hormographiella aspergillata</name>
    <dbReference type="NCBI Taxonomy" id="240176"/>
    <lineage>
        <taxon>Eukaryota</taxon>
        <taxon>Fungi</taxon>
        <taxon>Dikarya</taxon>
        <taxon>Basidiomycota</taxon>
        <taxon>Agaricomycotina</taxon>
        <taxon>Agaricomycetes</taxon>
        <taxon>Agaricomycetidae</taxon>
        <taxon>Agaricales</taxon>
        <taxon>Agaricineae</taxon>
        <taxon>Psathyrellaceae</taxon>
        <taxon>Coprinopsis</taxon>
    </lineage>
</organism>
<name>D6RPN4_COPC7</name>
<comment type="caution">
    <text evidence="2">The sequence shown here is derived from an EMBL/GenBank/DDBJ whole genome shotgun (WGS) entry which is preliminary data.</text>
</comment>
<feature type="compositionally biased region" description="Low complexity" evidence="1">
    <location>
        <begin position="149"/>
        <end position="168"/>
    </location>
</feature>
<protein>
    <submittedName>
        <fullName evidence="2">Uncharacterized protein</fullName>
    </submittedName>
</protein>
<dbReference type="InParanoid" id="D6RPN4"/>
<dbReference type="VEuPathDB" id="FungiDB:CC1G_15185"/>
<feature type="compositionally biased region" description="Basic and acidic residues" evidence="1">
    <location>
        <begin position="84"/>
        <end position="94"/>
    </location>
</feature>